<dbReference type="Gene3D" id="2.40.30.30">
    <property type="entry name" value="Riboflavin kinase-like"/>
    <property type="match status" value="1"/>
</dbReference>
<keyword evidence="2" id="KW-0285">Flavoprotein</keyword>
<evidence type="ECO:0000256" key="5">
    <source>
        <dbReference type="ARBA" id="ARBA00022741"/>
    </source>
</evidence>
<keyword evidence="6" id="KW-0067">ATP-binding</keyword>
<dbReference type="GO" id="GO:0009231">
    <property type="term" value="P:riboflavin biosynthetic process"/>
    <property type="evidence" value="ECO:0007669"/>
    <property type="project" value="InterPro"/>
</dbReference>
<comment type="catalytic activity">
    <reaction evidence="7">
        <text>riboflavin + ATP = FMN + ADP + H(+)</text>
        <dbReference type="Rhea" id="RHEA:14357"/>
        <dbReference type="ChEBI" id="CHEBI:15378"/>
        <dbReference type="ChEBI" id="CHEBI:30616"/>
        <dbReference type="ChEBI" id="CHEBI:57986"/>
        <dbReference type="ChEBI" id="CHEBI:58210"/>
        <dbReference type="ChEBI" id="CHEBI:456216"/>
        <dbReference type="EC" id="2.7.1.26"/>
    </reaction>
</comment>
<dbReference type="InterPro" id="IPR015865">
    <property type="entry name" value="Riboflavin_kinase_bac/euk"/>
</dbReference>
<feature type="domain" description="Riboflavin kinase" evidence="8">
    <location>
        <begin position="2"/>
        <end position="116"/>
    </location>
</feature>
<evidence type="ECO:0000256" key="6">
    <source>
        <dbReference type="ARBA" id="ARBA00022840"/>
    </source>
</evidence>
<dbReference type="GO" id="GO:0005524">
    <property type="term" value="F:ATP binding"/>
    <property type="evidence" value="ECO:0007669"/>
    <property type="project" value="UniProtKB-KW"/>
</dbReference>
<evidence type="ECO:0000256" key="1">
    <source>
        <dbReference type="ARBA" id="ARBA00012105"/>
    </source>
</evidence>
<dbReference type="EMBL" id="LBXO01000037">
    <property type="protein sequence ID" value="KKR32312.1"/>
    <property type="molecule type" value="Genomic_DNA"/>
</dbReference>
<dbReference type="Pfam" id="PF01687">
    <property type="entry name" value="Flavokinase"/>
    <property type="match status" value="1"/>
</dbReference>
<gene>
    <name evidence="9" type="ORF">UT64_C0037G0011</name>
</gene>
<dbReference type="AlphaFoldDB" id="A0A0G0T3B2"/>
<evidence type="ECO:0000313" key="10">
    <source>
        <dbReference type="Proteomes" id="UP000034137"/>
    </source>
</evidence>
<name>A0A0G0T3B2_9BACT</name>
<dbReference type="PANTHER" id="PTHR22749">
    <property type="entry name" value="RIBOFLAVIN KINASE/FMN ADENYLYLTRANSFERASE"/>
    <property type="match status" value="1"/>
</dbReference>
<proteinExistence type="predicted"/>
<dbReference type="InterPro" id="IPR023465">
    <property type="entry name" value="Riboflavin_kinase_dom_sf"/>
</dbReference>
<evidence type="ECO:0000256" key="4">
    <source>
        <dbReference type="ARBA" id="ARBA00022679"/>
    </source>
</evidence>
<evidence type="ECO:0000259" key="8">
    <source>
        <dbReference type="SMART" id="SM00904"/>
    </source>
</evidence>
<dbReference type="SUPFAM" id="SSF82114">
    <property type="entry name" value="Riboflavin kinase-like"/>
    <property type="match status" value="1"/>
</dbReference>
<dbReference type="InterPro" id="IPR023468">
    <property type="entry name" value="Riboflavin_kinase"/>
</dbReference>
<keyword evidence="3" id="KW-0288">FMN</keyword>
<reference evidence="9 10" key="1">
    <citation type="journal article" date="2015" name="Nature">
        <title>rRNA introns, odd ribosomes, and small enigmatic genomes across a large radiation of phyla.</title>
        <authorList>
            <person name="Brown C.T."/>
            <person name="Hug L.A."/>
            <person name="Thomas B.C."/>
            <person name="Sharon I."/>
            <person name="Castelle C.J."/>
            <person name="Singh A."/>
            <person name="Wilkins M.J."/>
            <person name="Williams K.H."/>
            <person name="Banfield J.F."/>
        </authorList>
    </citation>
    <scope>NUCLEOTIDE SEQUENCE [LARGE SCALE GENOMIC DNA]</scope>
</reference>
<organism evidence="9 10">
    <name type="scientific">Candidatus Falkowbacteria bacterium GW2011_GWF2_39_8</name>
    <dbReference type="NCBI Taxonomy" id="1618642"/>
    <lineage>
        <taxon>Bacteria</taxon>
        <taxon>Candidatus Falkowiibacteriota</taxon>
    </lineage>
</organism>
<evidence type="ECO:0000256" key="7">
    <source>
        <dbReference type="ARBA" id="ARBA00047880"/>
    </source>
</evidence>
<dbReference type="GO" id="GO:0009398">
    <property type="term" value="P:FMN biosynthetic process"/>
    <property type="evidence" value="ECO:0007669"/>
    <property type="project" value="TreeGrafter"/>
</dbReference>
<evidence type="ECO:0000256" key="3">
    <source>
        <dbReference type="ARBA" id="ARBA00022643"/>
    </source>
</evidence>
<comment type="caution">
    <text evidence="9">The sequence shown here is derived from an EMBL/GenBank/DDBJ whole genome shotgun (WGS) entry which is preliminary data.</text>
</comment>
<protein>
    <recommendedName>
        <fullName evidence="1">riboflavin kinase</fullName>
        <ecNumber evidence="1">2.7.1.26</ecNumber>
    </recommendedName>
</protein>
<accession>A0A0G0T3B2</accession>
<evidence type="ECO:0000313" key="9">
    <source>
        <dbReference type="EMBL" id="KKR32312.1"/>
    </source>
</evidence>
<keyword evidence="4" id="KW-0808">Transferase</keyword>
<sequence>MYEFSGKVIQGEGRGKKIGFPTVNIDNQSLDLNHGVYLVEVFIGADKNIYRGLLHFGPKKTFNDIISTEVFIDNFSKEIYGEKIKVKVLKKIREIKKFKSSDELIWQMEKDREFLK</sequence>
<evidence type="ECO:0000256" key="2">
    <source>
        <dbReference type="ARBA" id="ARBA00022630"/>
    </source>
</evidence>
<dbReference type="PANTHER" id="PTHR22749:SF6">
    <property type="entry name" value="RIBOFLAVIN KINASE"/>
    <property type="match status" value="1"/>
</dbReference>
<dbReference type="GO" id="GO:0008531">
    <property type="term" value="F:riboflavin kinase activity"/>
    <property type="evidence" value="ECO:0007669"/>
    <property type="project" value="UniProtKB-EC"/>
</dbReference>
<dbReference type="EC" id="2.7.1.26" evidence="1"/>
<keyword evidence="5" id="KW-0547">Nucleotide-binding</keyword>
<dbReference type="SMART" id="SM00904">
    <property type="entry name" value="Flavokinase"/>
    <property type="match status" value="1"/>
</dbReference>
<dbReference type="Proteomes" id="UP000034137">
    <property type="component" value="Unassembled WGS sequence"/>
</dbReference>